<dbReference type="Proteomes" id="UP001501102">
    <property type="component" value="Unassembled WGS sequence"/>
</dbReference>
<proteinExistence type="predicted"/>
<sequence length="60" mass="7007">MTSQFLIQTPSSWQADRLANSEEKARHIIQRLRNRYGPNLKIQVWQIHKSTDVTAQLTSN</sequence>
<dbReference type="EMBL" id="BAAAXZ010000041">
    <property type="protein sequence ID" value="GAA2917100.1"/>
    <property type="molecule type" value="Genomic_DNA"/>
</dbReference>
<accession>A0ABP6J1C4</accession>
<keyword evidence="2" id="KW-1185">Reference proteome</keyword>
<comment type="caution">
    <text evidence="1">The sequence shown here is derived from an EMBL/GenBank/DDBJ whole genome shotgun (WGS) entry which is preliminary data.</text>
</comment>
<evidence type="ECO:0000313" key="2">
    <source>
        <dbReference type="Proteomes" id="UP001501102"/>
    </source>
</evidence>
<protein>
    <recommendedName>
        <fullName evidence="3">Transposase</fullName>
    </recommendedName>
</protein>
<gene>
    <name evidence="1" type="ORF">GCM10020221_11520</name>
</gene>
<organism evidence="1 2">
    <name type="scientific">Streptomyces thioluteus</name>
    <dbReference type="NCBI Taxonomy" id="66431"/>
    <lineage>
        <taxon>Bacteria</taxon>
        <taxon>Bacillati</taxon>
        <taxon>Actinomycetota</taxon>
        <taxon>Actinomycetes</taxon>
        <taxon>Kitasatosporales</taxon>
        <taxon>Streptomycetaceae</taxon>
        <taxon>Streptomyces</taxon>
    </lineage>
</organism>
<name>A0ABP6J1C4_STRTU</name>
<evidence type="ECO:0000313" key="1">
    <source>
        <dbReference type="EMBL" id="GAA2917100.1"/>
    </source>
</evidence>
<reference evidence="2" key="1">
    <citation type="journal article" date="2019" name="Int. J. Syst. Evol. Microbiol.">
        <title>The Global Catalogue of Microorganisms (GCM) 10K type strain sequencing project: providing services to taxonomists for standard genome sequencing and annotation.</title>
        <authorList>
            <consortium name="The Broad Institute Genomics Platform"/>
            <consortium name="The Broad Institute Genome Sequencing Center for Infectious Disease"/>
            <person name="Wu L."/>
            <person name="Ma J."/>
        </authorList>
    </citation>
    <scope>NUCLEOTIDE SEQUENCE [LARGE SCALE GENOMIC DNA]</scope>
    <source>
        <strain evidence="2">JCM 4087</strain>
    </source>
</reference>
<evidence type="ECO:0008006" key="3">
    <source>
        <dbReference type="Google" id="ProtNLM"/>
    </source>
</evidence>